<evidence type="ECO:0008006" key="3">
    <source>
        <dbReference type="Google" id="ProtNLM"/>
    </source>
</evidence>
<proteinExistence type="predicted"/>
<dbReference type="PROSITE" id="PS51257">
    <property type="entry name" value="PROKAR_LIPOPROTEIN"/>
    <property type="match status" value="1"/>
</dbReference>
<accession>A0A2D0N6D6</accession>
<keyword evidence="2" id="KW-1185">Reference proteome</keyword>
<comment type="caution">
    <text evidence="1">The sequence shown here is derived from an EMBL/GenBank/DDBJ whole genome shotgun (WGS) entry which is preliminary data.</text>
</comment>
<organism evidence="1 2">
    <name type="scientific">Flavilitoribacter nigricans (strain ATCC 23147 / DSM 23189 / NBRC 102662 / NCIMB 1420 / SS-2)</name>
    <name type="common">Lewinella nigricans</name>
    <dbReference type="NCBI Taxonomy" id="1122177"/>
    <lineage>
        <taxon>Bacteria</taxon>
        <taxon>Pseudomonadati</taxon>
        <taxon>Bacteroidota</taxon>
        <taxon>Saprospiria</taxon>
        <taxon>Saprospirales</taxon>
        <taxon>Lewinellaceae</taxon>
        <taxon>Flavilitoribacter</taxon>
    </lineage>
</organism>
<protein>
    <recommendedName>
        <fullName evidence="3">Lipoprotein</fullName>
    </recommendedName>
</protein>
<name>A0A2D0N6D6_FLAN2</name>
<evidence type="ECO:0000313" key="2">
    <source>
        <dbReference type="Proteomes" id="UP000223913"/>
    </source>
</evidence>
<evidence type="ECO:0000313" key="1">
    <source>
        <dbReference type="EMBL" id="PHN03343.1"/>
    </source>
</evidence>
<dbReference type="RefSeq" id="WP_099153180.1">
    <property type="nucleotide sequence ID" value="NZ_PDUD01000032.1"/>
</dbReference>
<dbReference type="Proteomes" id="UP000223913">
    <property type="component" value="Unassembled WGS sequence"/>
</dbReference>
<sequence length="148" mass="15962">MKKIKIAVIAGITVLSACEQVIDPSDQAKERTPENTTVFEAYAVTDANASVQAFGEVVEAFEKNDEGLVARKLQTGINALANEGKSLNGQTKVRLDRAIRKLEQLRTNVIDGKVPNIDELLTAISTAEQDVPHKLLAGYAETEVEPGS</sequence>
<dbReference type="EMBL" id="PDUD01000032">
    <property type="protein sequence ID" value="PHN03343.1"/>
    <property type="molecule type" value="Genomic_DNA"/>
</dbReference>
<dbReference type="AlphaFoldDB" id="A0A2D0N6D6"/>
<reference evidence="1 2" key="1">
    <citation type="submission" date="2017-10" db="EMBL/GenBank/DDBJ databases">
        <title>The draft genome sequence of Lewinella nigricans NBRC 102662.</title>
        <authorList>
            <person name="Wang K."/>
        </authorList>
    </citation>
    <scope>NUCLEOTIDE SEQUENCE [LARGE SCALE GENOMIC DNA]</scope>
    <source>
        <strain evidence="1 2">NBRC 102662</strain>
    </source>
</reference>
<gene>
    <name evidence="1" type="ORF">CRP01_27040</name>
</gene>